<keyword evidence="3" id="KW-1185">Reference proteome</keyword>
<feature type="domain" description="Quinolinate phosphoribosyl transferase N-terminal" evidence="1">
    <location>
        <begin position="33"/>
        <end position="106"/>
    </location>
</feature>
<dbReference type="Gene3D" id="3.90.1170.20">
    <property type="entry name" value="Quinolinate phosphoribosyl transferase, N-terminal domain"/>
    <property type="match status" value="1"/>
</dbReference>
<dbReference type="InterPro" id="IPR037128">
    <property type="entry name" value="Quinolinate_PRibosylTase_N_sf"/>
</dbReference>
<accession>A0ABU4JZQ7</accession>
<dbReference type="SUPFAM" id="SSF54675">
    <property type="entry name" value="Nicotinate/Quinolinate PRTase N-terminal domain-like"/>
    <property type="match status" value="1"/>
</dbReference>
<gene>
    <name evidence="2" type="ORF">R2363_02200</name>
</gene>
<dbReference type="Pfam" id="PF02749">
    <property type="entry name" value="QRPTase_N"/>
    <property type="match status" value="1"/>
</dbReference>
<dbReference type="InterPro" id="IPR022412">
    <property type="entry name" value="Quinolinate_PRibosylTrfase_N"/>
</dbReference>
<feature type="non-terminal residue" evidence="2">
    <location>
        <position position="106"/>
    </location>
</feature>
<sequence>MSAFSLPGFDIEAFVARTLAEDLGEGWPGGRRDVTSDSVITAQARFVGVMDSRDAVTVCGLPIAAAFFRALDPDVAITLLVEDGAQVAPGTALMRLEGSARAMLTA</sequence>
<evidence type="ECO:0000313" key="2">
    <source>
        <dbReference type="EMBL" id="MDX2290990.1"/>
    </source>
</evidence>
<proteinExistence type="predicted"/>
<reference evidence="2 3" key="1">
    <citation type="submission" date="2023-10" db="EMBL/GenBank/DDBJ databases">
        <authorList>
            <person name="Wang X.X."/>
        </authorList>
    </citation>
    <scope>NUCLEOTIDE SEQUENCE [LARGE SCALE GENOMIC DNA]</scope>
    <source>
        <strain evidence="2 3">NBRC 12816</strain>
    </source>
</reference>
<dbReference type="EMBL" id="JAWJZF010000166">
    <property type="protein sequence ID" value="MDX2290990.1"/>
    <property type="molecule type" value="Genomic_DNA"/>
</dbReference>
<protein>
    <recommendedName>
        <fullName evidence="1">Quinolinate phosphoribosyl transferase N-terminal domain-containing protein</fullName>
    </recommendedName>
</protein>
<comment type="caution">
    <text evidence="2">The sequence shown here is derived from an EMBL/GenBank/DDBJ whole genome shotgun (WGS) entry which is preliminary data.</text>
</comment>
<evidence type="ECO:0000313" key="3">
    <source>
        <dbReference type="Proteomes" id="UP001278571"/>
    </source>
</evidence>
<dbReference type="Proteomes" id="UP001278571">
    <property type="component" value="Unassembled WGS sequence"/>
</dbReference>
<evidence type="ECO:0000259" key="1">
    <source>
        <dbReference type="Pfam" id="PF02749"/>
    </source>
</evidence>
<name>A0ABU4JZQ7_9ACTN</name>
<organism evidence="2 3">
    <name type="scientific">Streptomyces roseolus</name>
    <dbReference type="NCBI Taxonomy" id="67358"/>
    <lineage>
        <taxon>Bacteria</taxon>
        <taxon>Bacillati</taxon>
        <taxon>Actinomycetota</taxon>
        <taxon>Actinomycetes</taxon>
        <taxon>Kitasatosporales</taxon>
        <taxon>Streptomycetaceae</taxon>
        <taxon>Streptomyces</taxon>
    </lineage>
</organism>